<protein>
    <submittedName>
        <fullName evidence="1">Uncharacterized protein</fullName>
    </submittedName>
</protein>
<gene>
    <name evidence="1" type="ORF">F5876DRAFT_53513</name>
</gene>
<organism evidence="1 2">
    <name type="scientific">Lentinula aff. lateritia</name>
    <dbReference type="NCBI Taxonomy" id="2804960"/>
    <lineage>
        <taxon>Eukaryota</taxon>
        <taxon>Fungi</taxon>
        <taxon>Dikarya</taxon>
        <taxon>Basidiomycota</taxon>
        <taxon>Agaricomycotina</taxon>
        <taxon>Agaricomycetes</taxon>
        <taxon>Agaricomycetidae</taxon>
        <taxon>Agaricales</taxon>
        <taxon>Marasmiineae</taxon>
        <taxon>Omphalotaceae</taxon>
        <taxon>Lentinula</taxon>
    </lineage>
</organism>
<keyword evidence="2" id="KW-1185">Reference proteome</keyword>
<evidence type="ECO:0000313" key="1">
    <source>
        <dbReference type="EMBL" id="KAJ3804344.1"/>
    </source>
</evidence>
<name>A0ACC1TIH1_9AGAR</name>
<reference evidence="1" key="1">
    <citation type="submission" date="2022-09" db="EMBL/GenBank/DDBJ databases">
        <title>A Global Phylogenomic Analysis of the Shiitake Genus Lentinula.</title>
        <authorList>
            <consortium name="DOE Joint Genome Institute"/>
            <person name="Sierra-Patev S."/>
            <person name="Min B."/>
            <person name="Naranjo-Ortiz M."/>
            <person name="Looney B."/>
            <person name="Konkel Z."/>
            <person name="Slot J.C."/>
            <person name="Sakamoto Y."/>
            <person name="Steenwyk J.L."/>
            <person name="Rokas A."/>
            <person name="Carro J."/>
            <person name="Camarero S."/>
            <person name="Ferreira P."/>
            <person name="Molpeceres G."/>
            <person name="Ruiz-Duenas F.J."/>
            <person name="Serrano A."/>
            <person name="Henrissat B."/>
            <person name="Drula E."/>
            <person name="Hughes K.W."/>
            <person name="Mata J.L."/>
            <person name="Ishikawa N.K."/>
            <person name="Vargas-Isla R."/>
            <person name="Ushijima S."/>
            <person name="Smith C.A."/>
            <person name="Ahrendt S."/>
            <person name="Andreopoulos W."/>
            <person name="He G."/>
            <person name="Labutti K."/>
            <person name="Lipzen A."/>
            <person name="Ng V."/>
            <person name="Riley R."/>
            <person name="Sandor L."/>
            <person name="Barry K."/>
            <person name="Martinez A.T."/>
            <person name="Xiao Y."/>
            <person name="Gibbons J.G."/>
            <person name="Terashima K."/>
            <person name="Grigoriev I.V."/>
            <person name="Hibbett D.S."/>
        </authorList>
    </citation>
    <scope>NUCLEOTIDE SEQUENCE</scope>
    <source>
        <strain evidence="1">TMI1499</strain>
    </source>
</reference>
<dbReference type="EMBL" id="MU796084">
    <property type="protein sequence ID" value="KAJ3804344.1"/>
    <property type="molecule type" value="Genomic_DNA"/>
</dbReference>
<proteinExistence type="predicted"/>
<comment type="caution">
    <text evidence="1">The sequence shown here is derived from an EMBL/GenBank/DDBJ whole genome shotgun (WGS) entry which is preliminary data.</text>
</comment>
<accession>A0ACC1TIH1</accession>
<dbReference type="Proteomes" id="UP001163835">
    <property type="component" value="Unassembled WGS sequence"/>
</dbReference>
<sequence length="197" mass="22983">MYAHRYEVPRKPLQKPPQSYLHHVLLTLKNGRADHFREELRVTPCTFDNLIFAIEKDIIFENYSETAQQAPVEEQIAVVLYRFGHDGNAASVQKVANWAGIGKGTVLVYTKRVITAFLCPELIHNAVRMPTDEEIEKAKNWVQAHSCWRWRNGWCFVDGTLIPLYARPYWYGESYYDWKSRYSLNIQVSDVALDLVF</sequence>
<evidence type="ECO:0000313" key="2">
    <source>
        <dbReference type="Proteomes" id="UP001163835"/>
    </source>
</evidence>